<accession>A0AAV4VYF4</accession>
<feature type="compositionally biased region" description="Polar residues" evidence="1">
    <location>
        <begin position="36"/>
        <end position="55"/>
    </location>
</feature>
<dbReference type="SUPFAM" id="SSF54236">
    <property type="entry name" value="Ubiquitin-like"/>
    <property type="match status" value="1"/>
</dbReference>
<dbReference type="InterPro" id="IPR001012">
    <property type="entry name" value="UBX_dom"/>
</dbReference>
<dbReference type="Gene3D" id="3.10.20.90">
    <property type="entry name" value="Phosphatidylinositol 3-kinase Catalytic Subunit, Chain A, domain 1"/>
    <property type="match status" value="1"/>
</dbReference>
<proteinExistence type="predicted"/>
<reference evidence="3 4" key="1">
    <citation type="submission" date="2021-06" db="EMBL/GenBank/DDBJ databases">
        <title>Caerostris darwini draft genome.</title>
        <authorList>
            <person name="Kono N."/>
            <person name="Arakawa K."/>
        </authorList>
    </citation>
    <scope>NUCLEOTIDE SEQUENCE [LARGE SCALE GENOMIC DNA]</scope>
</reference>
<dbReference type="AlphaFoldDB" id="A0AAV4VYF4"/>
<dbReference type="EMBL" id="BPLQ01013809">
    <property type="protein sequence ID" value="GIY74979.1"/>
    <property type="molecule type" value="Genomic_DNA"/>
</dbReference>
<organism evidence="3 4">
    <name type="scientific">Caerostris darwini</name>
    <dbReference type="NCBI Taxonomy" id="1538125"/>
    <lineage>
        <taxon>Eukaryota</taxon>
        <taxon>Metazoa</taxon>
        <taxon>Ecdysozoa</taxon>
        <taxon>Arthropoda</taxon>
        <taxon>Chelicerata</taxon>
        <taxon>Arachnida</taxon>
        <taxon>Araneae</taxon>
        <taxon>Araneomorphae</taxon>
        <taxon>Entelegynae</taxon>
        <taxon>Araneoidea</taxon>
        <taxon>Araneidae</taxon>
        <taxon>Caerostris</taxon>
    </lineage>
</organism>
<feature type="compositionally biased region" description="Basic residues" evidence="1">
    <location>
        <begin position="1"/>
        <end position="15"/>
    </location>
</feature>
<comment type="caution">
    <text evidence="3">The sequence shown here is derived from an EMBL/GenBank/DDBJ whole genome shotgun (WGS) entry which is preliminary data.</text>
</comment>
<dbReference type="InterPro" id="IPR029071">
    <property type="entry name" value="Ubiquitin-like_domsf"/>
</dbReference>
<protein>
    <submittedName>
        <fullName evidence="3">UBX domain-containing protein</fullName>
    </submittedName>
</protein>
<dbReference type="Proteomes" id="UP001054837">
    <property type="component" value="Unassembled WGS sequence"/>
</dbReference>
<feature type="compositionally biased region" description="Acidic residues" evidence="1">
    <location>
        <begin position="169"/>
        <end position="179"/>
    </location>
</feature>
<sequence length="326" mass="37026">MHSAKLPRNRSRCRRMSSLSKEDDDFNESSLSSLSRPSTQDSKRSSYSRLSTDSGAGSLDDFNNRRNSSPDFWRDPIGRHHTAPTRKLLSPDISDEIIRPNTVHVWDTCSPRCSLSKYAPLPAIGAQQDKLRTRDFERPVPVRRQCFMGPLDIDIPDTTTSKDDNYDAGTDDNDNDNDDTSSRPPLFSLTLDTDSDSDFEDESEIVQQCVSDSEESEDKPRRPLIRSATFTIEKERPDIRGPFLSIAIRLPDGARVTDKFDCKDTLRNVCEFAIDKMNGPKPERYSVVTTDVPKRTFKDLTMSLKEAGIDDKTLLYLQLHDEYDSD</sequence>
<evidence type="ECO:0000256" key="1">
    <source>
        <dbReference type="SAM" id="MobiDB-lite"/>
    </source>
</evidence>
<feature type="region of interest" description="Disordered" evidence="1">
    <location>
        <begin position="151"/>
        <end position="222"/>
    </location>
</feature>
<name>A0AAV4VYF4_9ARAC</name>
<evidence type="ECO:0000313" key="3">
    <source>
        <dbReference type="EMBL" id="GIY74979.1"/>
    </source>
</evidence>
<gene>
    <name evidence="3" type="primary">AVEN_168000_1</name>
    <name evidence="3" type="ORF">CDAR_65411</name>
</gene>
<dbReference type="Pfam" id="PF00789">
    <property type="entry name" value="UBX"/>
    <property type="match status" value="1"/>
</dbReference>
<evidence type="ECO:0000259" key="2">
    <source>
        <dbReference type="PROSITE" id="PS50033"/>
    </source>
</evidence>
<evidence type="ECO:0000313" key="4">
    <source>
        <dbReference type="Proteomes" id="UP001054837"/>
    </source>
</evidence>
<keyword evidence="4" id="KW-1185">Reference proteome</keyword>
<feature type="domain" description="UBX" evidence="2">
    <location>
        <begin position="239"/>
        <end position="317"/>
    </location>
</feature>
<feature type="region of interest" description="Disordered" evidence="1">
    <location>
        <begin position="1"/>
        <end position="88"/>
    </location>
</feature>
<dbReference type="PROSITE" id="PS50033">
    <property type="entry name" value="UBX"/>
    <property type="match status" value="1"/>
</dbReference>
<feature type="compositionally biased region" description="Acidic residues" evidence="1">
    <location>
        <begin position="193"/>
        <end position="204"/>
    </location>
</feature>